<feature type="non-terminal residue" evidence="1">
    <location>
        <position position="65"/>
    </location>
</feature>
<comment type="caution">
    <text evidence="1">The sequence shown here is derived from an EMBL/GenBank/DDBJ whole genome shotgun (WGS) entry which is preliminary data.</text>
</comment>
<gene>
    <name evidence="1" type="ORF">LTR16_002749</name>
</gene>
<evidence type="ECO:0000313" key="1">
    <source>
        <dbReference type="EMBL" id="KAK5127725.1"/>
    </source>
</evidence>
<keyword evidence="2" id="KW-1185">Reference proteome</keyword>
<dbReference type="Proteomes" id="UP001357485">
    <property type="component" value="Unassembled WGS sequence"/>
</dbReference>
<organism evidence="1 2">
    <name type="scientific">Cryomyces antarcticus</name>
    <dbReference type="NCBI Taxonomy" id="329879"/>
    <lineage>
        <taxon>Eukaryota</taxon>
        <taxon>Fungi</taxon>
        <taxon>Dikarya</taxon>
        <taxon>Ascomycota</taxon>
        <taxon>Pezizomycotina</taxon>
        <taxon>Dothideomycetes</taxon>
        <taxon>Dothideomycetes incertae sedis</taxon>
        <taxon>Cryomyces</taxon>
    </lineage>
</organism>
<accession>A0ABR0KT27</accession>
<proteinExistence type="predicted"/>
<reference evidence="1 2" key="1">
    <citation type="submission" date="2023-08" db="EMBL/GenBank/DDBJ databases">
        <title>Black Yeasts Isolated from many extreme environments.</title>
        <authorList>
            <person name="Coleine C."/>
            <person name="Stajich J.E."/>
            <person name="Selbmann L."/>
        </authorList>
    </citation>
    <scope>NUCLEOTIDE SEQUENCE [LARGE SCALE GENOMIC DNA]</scope>
    <source>
        <strain evidence="1 2">CCFEE 536</strain>
    </source>
</reference>
<name>A0ABR0KT27_9PEZI</name>
<evidence type="ECO:0000313" key="2">
    <source>
        <dbReference type="Proteomes" id="UP001357485"/>
    </source>
</evidence>
<sequence>MAFERMPRSSYPLPIVDSDRAKWTPDLEWDRENVDNWPLWDEPLNDDVPPEQWQRYVKLSTTKMT</sequence>
<protein>
    <submittedName>
        <fullName evidence="1">Uncharacterized protein</fullName>
    </submittedName>
</protein>
<dbReference type="EMBL" id="JAVRRA010024853">
    <property type="protein sequence ID" value="KAK5127725.1"/>
    <property type="molecule type" value="Genomic_DNA"/>
</dbReference>